<dbReference type="Gene3D" id="3.90.230.10">
    <property type="entry name" value="Creatinase/methionine aminopeptidase superfamily"/>
    <property type="match status" value="1"/>
</dbReference>
<feature type="domain" description="Creatinase N-terminal" evidence="2">
    <location>
        <begin position="8"/>
        <end position="120"/>
    </location>
</feature>
<organism evidence="3 4">
    <name type="scientific">Bacillus taeanensis</name>
    <dbReference type="NCBI Taxonomy" id="273032"/>
    <lineage>
        <taxon>Bacteria</taxon>
        <taxon>Bacillati</taxon>
        <taxon>Bacillota</taxon>
        <taxon>Bacilli</taxon>
        <taxon>Bacillales</taxon>
        <taxon>Bacillaceae</taxon>
        <taxon>Bacillus</taxon>
    </lineage>
</organism>
<keyword evidence="3" id="KW-0645">Protease</keyword>
<dbReference type="InterPro" id="IPR036005">
    <property type="entry name" value="Creatinase/aminopeptidase-like"/>
</dbReference>
<protein>
    <submittedName>
        <fullName evidence="3">Aminopeptidase P family protein</fullName>
    </submittedName>
</protein>
<keyword evidence="4" id="KW-1185">Reference proteome</keyword>
<gene>
    <name evidence="3" type="ORF">DS031_09355</name>
</gene>
<dbReference type="PANTHER" id="PTHR46112:SF2">
    <property type="entry name" value="XAA-PRO AMINOPEPTIDASE P-RELATED"/>
    <property type="match status" value="1"/>
</dbReference>
<dbReference type="InterPro" id="IPR000994">
    <property type="entry name" value="Pept_M24"/>
</dbReference>
<dbReference type="RefSeq" id="WP_113805815.1">
    <property type="nucleotide sequence ID" value="NZ_QOCW01000008.1"/>
</dbReference>
<dbReference type="OrthoDB" id="4850044at2"/>
<dbReference type="InterPro" id="IPR000587">
    <property type="entry name" value="Creatinase_N"/>
</dbReference>
<dbReference type="Gene3D" id="3.40.350.10">
    <property type="entry name" value="Creatinase/prolidase N-terminal domain"/>
    <property type="match status" value="1"/>
</dbReference>
<dbReference type="Pfam" id="PF00557">
    <property type="entry name" value="Peptidase_M24"/>
    <property type="match status" value="1"/>
</dbReference>
<dbReference type="InterPro" id="IPR050659">
    <property type="entry name" value="Peptidase_M24B"/>
</dbReference>
<evidence type="ECO:0000259" key="2">
    <source>
        <dbReference type="Pfam" id="PF01321"/>
    </source>
</evidence>
<comment type="caution">
    <text evidence="3">The sequence shown here is derived from an EMBL/GenBank/DDBJ whole genome shotgun (WGS) entry which is preliminary data.</text>
</comment>
<dbReference type="Pfam" id="PF01321">
    <property type="entry name" value="Creatinase_N"/>
    <property type="match status" value="1"/>
</dbReference>
<dbReference type="InterPro" id="IPR029149">
    <property type="entry name" value="Creatin/AminoP/Spt16_N"/>
</dbReference>
<dbReference type="CDD" id="cd01066">
    <property type="entry name" value="APP_MetAP"/>
    <property type="match status" value="1"/>
</dbReference>
<dbReference type="Proteomes" id="UP000253314">
    <property type="component" value="Unassembled WGS sequence"/>
</dbReference>
<evidence type="ECO:0000259" key="1">
    <source>
        <dbReference type="Pfam" id="PF00557"/>
    </source>
</evidence>
<accession>A0A366XUB9</accession>
<dbReference type="PANTHER" id="PTHR46112">
    <property type="entry name" value="AMINOPEPTIDASE"/>
    <property type="match status" value="1"/>
</dbReference>
<dbReference type="SUPFAM" id="SSF53092">
    <property type="entry name" value="Creatinase/prolidase N-terminal domain"/>
    <property type="match status" value="1"/>
</dbReference>
<keyword evidence="3" id="KW-0031">Aminopeptidase</keyword>
<sequence>MQNFENKLERVHTLIREENIDGILFTQQKNVSWLTGGRSFVNTASEKAVAFILVTPASNCLIVSNIEAERLIDEEVKCHFDCIEVYPWYEPQRIDEFLAKEGTVQSDITLEHKLVSLRTVLTSEDEIQLRVLGKDTAAAIERTTFELKQGETEYEIAARLAKNCIEREIEPIVNLVAVDERVYSRRHPLPTSLALKNYAMLVVCGRRNGQVVSATRLVHFGTMPRGLVKRHRAVVHIDAAMIANTTPNASFSDVFEVMKHAYQEEGFGEEWKFHHQGGLSGYNTREQLLLPNDSNNRVAQGQVYAWNPSIAGVKSEDTIFIGENGTEIISYSGEFPMIEVNASGKKLLRPDILIR</sequence>
<proteinExistence type="predicted"/>
<dbReference type="GO" id="GO:0004177">
    <property type="term" value="F:aminopeptidase activity"/>
    <property type="evidence" value="ECO:0007669"/>
    <property type="project" value="UniProtKB-KW"/>
</dbReference>
<reference evidence="3 4" key="1">
    <citation type="submission" date="2018-07" db="EMBL/GenBank/DDBJ databases">
        <title>Lottiidibacillus patelloidae gen. nov., sp. nov., isolated from the intestinal tract of a marine limpet and the reclassification of B. taeanensis BH030017T, B. algicola KMM 3737T and B. hwajinpoensis SW-72T as genus Lottiidibacillus.</title>
        <authorList>
            <person name="Liu R."/>
            <person name="Huang Z."/>
        </authorList>
    </citation>
    <scope>NUCLEOTIDE SEQUENCE [LARGE SCALE GENOMIC DNA]</scope>
    <source>
        <strain evidence="3 4">BH030017</strain>
    </source>
</reference>
<feature type="domain" description="Peptidase M24" evidence="1">
    <location>
        <begin position="132"/>
        <end position="322"/>
    </location>
</feature>
<evidence type="ECO:0000313" key="3">
    <source>
        <dbReference type="EMBL" id="RBW69732.1"/>
    </source>
</evidence>
<name>A0A366XUB9_9BACI</name>
<dbReference type="AlphaFoldDB" id="A0A366XUB9"/>
<evidence type="ECO:0000313" key="4">
    <source>
        <dbReference type="Proteomes" id="UP000253314"/>
    </source>
</evidence>
<dbReference type="EMBL" id="QOCW01000008">
    <property type="protein sequence ID" value="RBW69732.1"/>
    <property type="molecule type" value="Genomic_DNA"/>
</dbReference>
<dbReference type="SUPFAM" id="SSF55920">
    <property type="entry name" value="Creatinase/aminopeptidase"/>
    <property type="match status" value="1"/>
</dbReference>
<keyword evidence="3" id="KW-0378">Hydrolase</keyword>